<evidence type="ECO:0000313" key="2">
    <source>
        <dbReference type="Proteomes" id="UP001064027"/>
    </source>
</evidence>
<organism evidence="1 2">
    <name type="scientific">Rossellomorea vietnamensis</name>
    <dbReference type="NCBI Taxonomy" id="218284"/>
    <lineage>
        <taxon>Bacteria</taxon>
        <taxon>Bacillati</taxon>
        <taxon>Bacillota</taxon>
        <taxon>Bacilli</taxon>
        <taxon>Bacillales</taxon>
        <taxon>Bacillaceae</taxon>
        <taxon>Rossellomorea</taxon>
    </lineage>
</organism>
<evidence type="ECO:0000313" key="1">
    <source>
        <dbReference type="EMBL" id="UXH44031.1"/>
    </source>
</evidence>
<proteinExistence type="predicted"/>
<gene>
    <name evidence="1" type="ORF">N5C46_20725</name>
</gene>
<protein>
    <submittedName>
        <fullName evidence="1">Uncharacterized protein</fullName>
    </submittedName>
</protein>
<accession>A0ACD4C5X0</accession>
<dbReference type="Proteomes" id="UP001064027">
    <property type="component" value="Chromosome"/>
</dbReference>
<dbReference type="EMBL" id="CP104558">
    <property type="protein sequence ID" value="UXH44031.1"/>
    <property type="molecule type" value="Genomic_DNA"/>
</dbReference>
<sequence length="217" mass="24788">MEKSRAQSMKISAEAIVETEDVKDIYLIENGKEKKVGSTTEKVKFVRINGREAIERVQKLNSGIIGNRKSITVMERATCKPISFTDYLNGSQHVKAEYSDEEVHIAIKDSEKTIKLNGYYVDTFSVELLLRVLQLKSGYSLQLNGFNATLESEVDIHIQVVESELVKRGFDEYVDAWKVKTYFGETLQYYWIDQASKELLKQSSQIGDGLILEFRRG</sequence>
<reference evidence="1" key="1">
    <citation type="submission" date="2022-09" db="EMBL/GenBank/DDBJ databases">
        <title>Complete genome sequence of Rossellomorea vietnamensis strain RL-WG62, a newly isolated PGPR with the potential for plant salinity stress alleviation.</title>
        <authorList>
            <person name="Ren L."/>
            <person name="Wang G."/>
            <person name="Hu H."/>
        </authorList>
    </citation>
    <scope>NUCLEOTIDE SEQUENCE</scope>
    <source>
        <strain evidence="1">RL-WG62</strain>
    </source>
</reference>
<name>A0ACD4C5X0_9BACI</name>
<keyword evidence="2" id="KW-1185">Reference proteome</keyword>